<dbReference type="GeneID" id="13826821"/>
<proteinExistence type="predicted"/>
<dbReference type="RefSeq" id="YP_006906371.1">
    <property type="nucleotide sequence ID" value="NC_018837.1"/>
</dbReference>
<reference evidence="1 2" key="1">
    <citation type="journal article" date="2012" name="J. Virol.">
        <title>Complete Genome Sequence of Pectobacterium carotovorum subsp. carotovorum Bacteriophage My1.</title>
        <authorList>
            <person name="Lee D.H."/>
            <person name="Lee J.H."/>
            <person name="Shin H."/>
            <person name="Ji S."/>
            <person name="Roh E."/>
            <person name="Jung K."/>
            <person name="Ryu S."/>
            <person name="Choi J."/>
            <person name="Heu S."/>
        </authorList>
    </citation>
    <scope>NUCLEOTIDE SEQUENCE [LARGE SCALE GENOMIC DNA]</scope>
</reference>
<dbReference type="KEGG" id="vg:13826821"/>
<name>J9QM83_9CAUD</name>
<accession>J9QM83</accession>
<sequence length="120" mass="13883">MIFFDYEKIYILSKGNPKLIVQCLENLVLEPEANKLLVGHSFIINENIITYNPFKLPYLMLAEYLGVLSFRSYSDYTLTGSSSLDIQSVPLWIPKQVITTNKLITIDRDKLIFNEEIKYG</sequence>
<keyword evidence="2" id="KW-1185">Reference proteome</keyword>
<evidence type="ECO:0000313" key="2">
    <source>
        <dbReference type="Proteomes" id="UP000006280"/>
    </source>
</evidence>
<dbReference type="OrthoDB" id="17626at10239"/>
<organism evidence="1 2">
    <name type="scientific">Pectobacterium phage My1</name>
    <dbReference type="NCBI Taxonomy" id="1204539"/>
    <lineage>
        <taxon>Viruses</taxon>
        <taxon>Duplodnaviria</taxon>
        <taxon>Heunggongvirae</taxon>
        <taxon>Uroviricota</taxon>
        <taxon>Caudoviricetes</taxon>
        <taxon>Demerecviridae</taxon>
        <taxon>Mccorquodalevirinae</taxon>
        <taxon>Myunavirus</taxon>
        <taxon>Myunavirus My1</taxon>
    </lineage>
</organism>
<dbReference type="Proteomes" id="UP000006280">
    <property type="component" value="Segment"/>
</dbReference>
<dbReference type="EMBL" id="JX195166">
    <property type="protein sequence ID" value="AFQ22278.1"/>
    <property type="molecule type" value="Genomic_DNA"/>
</dbReference>
<gene>
    <name evidence="1" type="ORF">My1_119</name>
</gene>
<evidence type="ECO:0000313" key="1">
    <source>
        <dbReference type="EMBL" id="AFQ22278.1"/>
    </source>
</evidence>
<protein>
    <submittedName>
        <fullName evidence="1">Uncharacterized protein</fullName>
    </submittedName>
</protein>